<reference evidence="2" key="1">
    <citation type="journal article" date="2024" name="Front. Bioeng. Biotechnol.">
        <title>Genome-scale model development and genomic sequencing of the oleaginous clade Lipomyces.</title>
        <authorList>
            <person name="Czajka J.J."/>
            <person name="Han Y."/>
            <person name="Kim J."/>
            <person name="Mondo S.J."/>
            <person name="Hofstad B.A."/>
            <person name="Robles A."/>
            <person name="Haridas S."/>
            <person name="Riley R."/>
            <person name="LaButti K."/>
            <person name="Pangilinan J."/>
            <person name="Andreopoulos W."/>
            <person name="Lipzen A."/>
            <person name="Yan J."/>
            <person name="Wang M."/>
            <person name="Ng V."/>
            <person name="Grigoriev I.V."/>
            <person name="Spatafora J.W."/>
            <person name="Magnuson J.K."/>
            <person name="Baker S.E."/>
            <person name="Pomraning K.R."/>
        </authorList>
    </citation>
    <scope>NUCLEOTIDE SEQUENCE [LARGE SCALE GENOMIC DNA]</scope>
    <source>
        <strain evidence="2">CBS 10300</strain>
    </source>
</reference>
<sequence>MAIASHHIHSRGRSGVSLAAAAHAADHQLRQSQRSALRRSSVISTSSSSSSSLLSVDDASVYEAEVFVDEDSIDRIQYIDPHALDKDDSSKLFPTVTNASVAASTAVHAPAEDDGSTPHLPDNPGASRNAPEPGSNRNSLVLGSPSSGNVFRGIDYSEYTYDLGWTAASRVHSRNSSLFQARSVNFANASPGAFGSPGFGSPGFLAQHIAALETASVMEENENIETSVPAADELDEDIVAEIAPLLEPSSEPIAFVGSAAKSTNAEVSVPIEGDGSLAFGTSPITSSSFTHPAMSADEEQYADTDLATLIDYASPRVPPFPSTAEAEELLYSRMSPQSRAALTKLMRGRHSGGLRPPRFRPPISQNMGYGAIQRHPFYYAPSRSSSNARSVMSEPGATAQPAYRRLNRTLHGEFGDDDIGFWDSLKSFFLTECCFCSDAARDQP</sequence>
<keyword evidence="2" id="KW-1185">Reference proteome</keyword>
<accession>A0ACC3TJY6</accession>
<evidence type="ECO:0000313" key="2">
    <source>
        <dbReference type="Proteomes" id="UP001489719"/>
    </source>
</evidence>
<proteinExistence type="predicted"/>
<gene>
    <name evidence="1" type="ORF">V1517DRAFT_326381</name>
</gene>
<evidence type="ECO:0000313" key="1">
    <source>
        <dbReference type="EMBL" id="KAK9321449.1"/>
    </source>
</evidence>
<protein>
    <submittedName>
        <fullName evidence="1">Uncharacterized protein</fullName>
    </submittedName>
</protein>
<organism evidence="1 2">
    <name type="scientific">Lipomyces orientalis</name>
    <dbReference type="NCBI Taxonomy" id="1233043"/>
    <lineage>
        <taxon>Eukaryota</taxon>
        <taxon>Fungi</taxon>
        <taxon>Dikarya</taxon>
        <taxon>Ascomycota</taxon>
        <taxon>Saccharomycotina</taxon>
        <taxon>Lipomycetes</taxon>
        <taxon>Lipomycetales</taxon>
        <taxon>Lipomycetaceae</taxon>
        <taxon>Lipomyces</taxon>
    </lineage>
</organism>
<comment type="caution">
    <text evidence="1">The sequence shown here is derived from an EMBL/GenBank/DDBJ whole genome shotgun (WGS) entry which is preliminary data.</text>
</comment>
<dbReference type="EMBL" id="MU970098">
    <property type="protein sequence ID" value="KAK9321449.1"/>
    <property type="molecule type" value="Genomic_DNA"/>
</dbReference>
<name>A0ACC3TJY6_9ASCO</name>
<dbReference type="Proteomes" id="UP001489719">
    <property type="component" value="Unassembled WGS sequence"/>
</dbReference>